<dbReference type="PANTHER" id="PTHR45614">
    <property type="entry name" value="MYB PROTEIN-RELATED"/>
    <property type="match status" value="1"/>
</dbReference>
<dbReference type="GO" id="GO:0000981">
    <property type="term" value="F:DNA-binding transcription factor activity, RNA polymerase II-specific"/>
    <property type="evidence" value="ECO:0007669"/>
    <property type="project" value="TreeGrafter"/>
</dbReference>
<dbReference type="OrthoDB" id="1750104at2759"/>
<name>A0A2U1N4T7_ARTAN</name>
<dbReference type="PROSITE" id="PS51294">
    <property type="entry name" value="HTH_MYB"/>
    <property type="match status" value="1"/>
</dbReference>
<dbReference type="InterPro" id="IPR050560">
    <property type="entry name" value="MYB_TF"/>
</dbReference>
<evidence type="ECO:0000259" key="3">
    <source>
        <dbReference type="PROSITE" id="PS51294"/>
    </source>
</evidence>
<dbReference type="Proteomes" id="UP000245207">
    <property type="component" value="Unassembled WGS sequence"/>
</dbReference>
<evidence type="ECO:0000313" key="5">
    <source>
        <dbReference type="Proteomes" id="UP000245207"/>
    </source>
</evidence>
<reference evidence="4 5" key="1">
    <citation type="journal article" date="2018" name="Mol. Plant">
        <title>The genome of Artemisia annua provides insight into the evolution of Asteraceae family and artemisinin biosynthesis.</title>
        <authorList>
            <person name="Shen Q."/>
            <person name="Zhang L."/>
            <person name="Liao Z."/>
            <person name="Wang S."/>
            <person name="Yan T."/>
            <person name="Shi P."/>
            <person name="Liu M."/>
            <person name="Fu X."/>
            <person name="Pan Q."/>
            <person name="Wang Y."/>
            <person name="Lv Z."/>
            <person name="Lu X."/>
            <person name="Zhang F."/>
            <person name="Jiang W."/>
            <person name="Ma Y."/>
            <person name="Chen M."/>
            <person name="Hao X."/>
            <person name="Li L."/>
            <person name="Tang Y."/>
            <person name="Lv G."/>
            <person name="Zhou Y."/>
            <person name="Sun X."/>
            <person name="Brodelius P.E."/>
            <person name="Rose J.K.C."/>
            <person name="Tang K."/>
        </authorList>
    </citation>
    <scope>NUCLEOTIDE SEQUENCE [LARGE SCALE GENOMIC DNA]</scope>
    <source>
        <strain evidence="5">cv. Huhao1</strain>
        <tissue evidence="4">Leaf</tissue>
    </source>
</reference>
<dbReference type="STRING" id="35608.A0A2U1N4T7"/>
<accession>A0A2U1N4T7</accession>
<organism evidence="4 5">
    <name type="scientific">Artemisia annua</name>
    <name type="common">Sweet wormwood</name>
    <dbReference type="NCBI Taxonomy" id="35608"/>
    <lineage>
        <taxon>Eukaryota</taxon>
        <taxon>Viridiplantae</taxon>
        <taxon>Streptophyta</taxon>
        <taxon>Embryophyta</taxon>
        <taxon>Tracheophyta</taxon>
        <taxon>Spermatophyta</taxon>
        <taxon>Magnoliopsida</taxon>
        <taxon>eudicotyledons</taxon>
        <taxon>Gunneridae</taxon>
        <taxon>Pentapetalae</taxon>
        <taxon>asterids</taxon>
        <taxon>campanulids</taxon>
        <taxon>Asterales</taxon>
        <taxon>Asteraceae</taxon>
        <taxon>Asteroideae</taxon>
        <taxon>Anthemideae</taxon>
        <taxon>Artemisiinae</taxon>
        <taxon>Artemisia</taxon>
    </lineage>
</organism>
<dbReference type="AlphaFoldDB" id="A0A2U1N4T7"/>
<keyword evidence="5" id="KW-1185">Reference proteome</keyword>
<dbReference type="Pfam" id="PF00249">
    <property type="entry name" value="Myb_DNA-binding"/>
    <property type="match status" value="1"/>
</dbReference>
<dbReference type="EMBL" id="PKPP01003616">
    <property type="protein sequence ID" value="PWA68499.1"/>
    <property type="molecule type" value="Genomic_DNA"/>
</dbReference>
<dbReference type="InterPro" id="IPR001005">
    <property type="entry name" value="SANT/Myb"/>
</dbReference>
<evidence type="ECO:0000313" key="4">
    <source>
        <dbReference type="EMBL" id="PWA68499.1"/>
    </source>
</evidence>
<proteinExistence type="predicted"/>
<feature type="domain" description="HTH myb-type" evidence="3">
    <location>
        <begin position="15"/>
        <end position="46"/>
    </location>
</feature>
<evidence type="ECO:0000256" key="1">
    <source>
        <dbReference type="ARBA" id="ARBA00004123"/>
    </source>
</evidence>
<comment type="subcellular location">
    <subcellularLocation>
        <location evidence="1">Nucleus</location>
    </subcellularLocation>
</comment>
<protein>
    <submittedName>
        <fullName evidence="4">Transcription factor MYB3R-1</fullName>
    </submittedName>
</protein>
<dbReference type="GO" id="GO:0000978">
    <property type="term" value="F:RNA polymerase II cis-regulatory region sequence-specific DNA binding"/>
    <property type="evidence" value="ECO:0007669"/>
    <property type="project" value="TreeGrafter"/>
</dbReference>
<dbReference type="Gene3D" id="1.10.10.60">
    <property type="entry name" value="Homeodomain-like"/>
    <property type="match status" value="1"/>
</dbReference>
<dbReference type="PANTHER" id="PTHR45614:SF266">
    <property type="entry name" value="TRANSCRIPTION FACTOR MYB3R-4"/>
    <property type="match status" value="1"/>
</dbReference>
<evidence type="ECO:0000256" key="2">
    <source>
        <dbReference type="ARBA" id="ARBA00023242"/>
    </source>
</evidence>
<keyword evidence="2" id="KW-0539">Nucleus</keyword>
<gene>
    <name evidence="4" type="ORF">CTI12_AA152770</name>
</gene>
<dbReference type="CDD" id="cd00167">
    <property type="entry name" value="SANT"/>
    <property type="match status" value="1"/>
</dbReference>
<dbReference type="InterPro" id="IPR009057">
    <property type="entry name" value="Homeodomain-like_sf"/>
</dbReference>
<comment type="caution">
    <text evidence="4">The sequence shown here is derived from an EMBL/GenBank/DDBJ whole genome shotgun (WGS) entry which is preliminary data.</text>
</comment>
<dbReference type="InterPro" id="IPR017930">
    <property type="entry name" value="Myb_dom"/>
</dbReference>
<sequence length="103" mass="11816">MLEIRSDVDPSHKFYGNKWTELTKFLPGRTDNAIKNHWNISLRKKLDAYIESGMLEQFQGFPSVVIQSTPTTSSRTQTAEDLQNENNPVLPRTCIKKACDFNI</sequence>
<dbReference type="GO" id="GO:0005634">
    <property type="term" value="C:nucleus"/>
    <property type="evidence" value="ECO:0007669"/>
    <property type="project" value="UniProtKB-SubCell"/>
</dbReference>
<dbReference type="SUPFAM" id="SSF46689">
    <property type="entry name" value="Homeodomain-like"/>
    <property type="match status" value="1"/>
</dbReference>